<dbReference type="EMBL" id="GG663739">
    <property type="protein sequence ID" value="EEH56858.1"/>
    <property type="molecule type" value="Genomic_DNA"/>
</dbReference>
<feature type="compositionally biased region" description="Acidic residues" evidence="1">
    <location>
        <begin position="210"/>
        <end position="234"/>
    </location>
</feature>
<feature type="compositionally biased region" description="Basic residues" evidence="1">
    <location>
        <begin position="1"/>
        <end position="12"/>
    </location>
</feature>
<dbReference type="AlphaFoldDB" id="C1MSY8"/>
<dbReference type="GeneID" id="9684204"/>
<organism evidence="3">
    <name type="scientific">Micromonas pusilla (strain CCMP1545)</name>
    <name type="common">Picoplanktonic green alga</name>
    <dbReference type="NCBI Taxonomy" id="564608"/>
    <lineage>
        <taxon>Eukaryota</taxon>
        <taxon>Viridiplantae</taxon>
        <taxon>Chlorophyta</taxon>
        <taxon>Mamiellophyceae</taxon>
        <taxon>Mamiellales</taxon>
        <taxon>Mamiellaceae</taxon>
        <taxon>Micromonas</taxon>
    </lineage>
</organism>
<evidence type="ECO:0000313" key="3">
    <source>
        <dbReference type="Proteomes" id="UP000001876"/>
    </source>
</evidence>
<evidence type="ECO:0000256" key="1">
    <source>
        <dbReference type="SAM" id="MobiDB-lite"/>
    </source>
</evidence>
<reference evidence="2 3" key="1">
    <citation type="journal article" date="2009" name="Science">
        <title>Green evolution and dynamic adaptations revealed by genomes of the marine picoeukaryotes Micromonas.</title>
        <authorList>
            <person name="Worden A.Z."/>
            <person name="Lee J.H."/>
            <person name="Mock T."/>
            <person name="Rouze P."/>
            <person name="Simmons M.P."/>
            <person name="Aerts A.L."/>
            <person name="Allen A.E."/>
            <person name="Cuvelier M.L."/>
            <person name="Derelle E."/>
            <person name="Everett M.V."/>
            <person name="Foulon E."/>
            <person name="Grimwood J."/>
            <person name="Gundlach H."/>
            <person name="Henrissat B."/>
            <person name="Napoli C."/>
            <person name="McDonald S.M."/>
            <person name="Parker M.S."/>
            <person name="Rombauts S."/>
            <person name="Salamov A."/>
            <person name="Von Dassow P."/>
            <person name="Badger J.H."/>
            <person name="Coutinho P.M."/>
            <person name="Demir E."/>
            <person name="Dubchak I."/>
            <person name="Gentemann C."/>
            <person name="Eikrem W."/>
            <person name="Gready J.E."/>
            <person name="John U."/>
            <person name="Lanier W."/>
            <person name="Lindquist E.A."/>
            <person name="Lucas S."/>
            <person name="Mayer K.F."/>
            <person name="Moreau H."/>
            <person name="Not F."/>
            <person name="Otillar R."/>
            <person name="Panaud O."/>
            <person name="Pangilinan J."/>
            <person name="Paulsen I."/>
            <person name="Piegu B."/>
            <person name="Poliakov A."/>
            <person name="Robbens S."/>
            <person name="Schmutz J."/>
            <person name="Toulza E."/>
            <person name="Wyss T."/>
            <person name="Zelensky A."/>
            <person name="Zhou K."/>
            <person name="Armbrust E.V."/>
            <person name="Bhattacharya D."/>
            <person name="Goodenough U.W."/>
            <person name="Van de Peer Y."/>
            <person name="Grigoriev I.V."/>
        </authorList>
    </citation>
    <scope>NUCLEOTIDE SEQUENCE [LARGE SCALE GENOMIC DNA]</scope>
    <source>
        <strain evidence="2 3">CCMP1545</strain>
    </source>
</reference>
<protein>
    <submittedName>
        <fullName evidence="2">Predicted protein</fullName>
    </submittedName>
</protein>
<feature type="compositionally biased region" description="Basic and acidic residues" evidence="1">
    <location>
        <begin position="123"/>
        <end position="137"/>
    </location>
</feature>
<evidence type="ECO:0000313" key="2">
    <source>
        <dbReference type="EMBL" id="EEH56858.1"/>
    </source>
</evidence>
<dbReference type="RefSeq" id="XP_003058403.1">
    <property type="nucleotide sequence ID" value="XM_003058357.1"/>
</dbReference>
<feature type="region of interest" description="Disordered" evidence="1">
    <location>
        <begin position="199"/>
        <end position="253"/>
    </location>
</feature>
<gene>
    <name evidence="2" type="ORF">MICPUCDRAFT_57874</name>
</gene>
<accession>C1MSY8</accession>
<feature type="region of interest" description="Disordered" evidence="1">
    <location>
        <begin position="1"/>
        <end position="27"/>
    </location>
</feature>
<dbReference type="KEGG" id="mpp:MICPUCDRAFT_57874"/>
<dbReference type="OrthoDB" id="415230at2759"/>
<sequence>MPPKKDKAKLKKGSSSSGSAEGPLVQLRPSEILYTYSKVLPYFSGCGRTLRHTLEEIARGAMRPSDLPAIAVISAEVPSATGTSDARDTRACGDKGPSHDGWSSDEDGGKRGGGKRGGGKRRGGGDRRDERKPSDEKVVKYFSTNNRRLWVLRECEARGLLGPEGTIGVRLQRPDVSKRMVEKGTRSFRLERCTDKVTLVKASEPNKTEDGDDGDGGDDDDDAPTDDAKDDDNGGGDGAAVDDVNEGVAAMRV</sequence>
<feature type="compositionally biased region" description="Basic and acidic residues" evidence="1">
    <location>
        <begin position="85"/>
        <end position="98"/>
    </location>
</feature>
<feature type="region of interest" description="Disordered" evidence="1">
    <location>
        <begin position="78"/>
        <end position="137"/>
    </location>
</feature>
<keyword evidence="3" id="KW-1185">Reference proteome</keyword>
<dbReference type="Proteomes" id="UP000001876">
    <property type="component" value="Unassembled WGS sequence"/>
</dbReference>
<dbReference type="OMA" id="LWVLREC"/>
<proteinExistence type="predicted"/>
<feature type="compositionally biased region" description="Basic residues" evidence="1">
    <location>
        <begin position="112"/>
        <end position="122"/>
    </location>
</feature>
<name>C1MSY8_MICPC</name>